<comment type="cofactor">
    <cofactor evidence="1">
        <name>FAD</name>
        <dbReference type="ChEBI" id="CHEBI:57692"/>
    </cofactor>
</comment>
<keyword evidence="6" id="KW-0560">Oxidoreductase</keyword>
<dbReference type="SUPFAM" id="SSF51905">
    <property type="entry name" value="FAD/NAD(P)-binding domain"/>
    <property type="match status" value="1"/>
</dbReference>
<keyword evidence="9" id="KW-0753">Steroid metabolism</keyword>
<dbReference type="RefSeq" id="WP_394822638.1">
    <property type="nucleotide sequence ID" value="NZ_CP089984.1"/>
</dbReference>
<dbReference type="InterPro" id="IPR000172">
    <property type="entry name" value="GMC_OxRdtase_N"/>
</dbReference>
<evidence type="ECO:0000256" key="14">
    <source>
        <dbReference type="ARBA" id="ARBA00049744"/>
    </source>
</evidence>
<evidence type="ECO:0000256" key="2">
    <source>
        <dbReference type="ARBA" id="ARBA00010790"/>
    </source>
</evidence>
<evidence type="ECO:0000256" key="8">
    <source>
        <dbReference type="ARBA" id="ARBA00023166"/>
    </source>
</evidence>
<dbReference type="Pfam" id="PF13450">
    <property type="entry name" value="NAD_binding_8"/>
    <property type="match status" value="1"/>
</dbReference>
<dbReference type="InterPro" id="IPR052542">
    <property type="entry name" value="Cholesterol_Oxidase"/>
</dbReference>
<proteinExistence type="inferred from homology"/>
<keyword evidence="8" id="KW-1207">Sterol metabolism</keyword>
<evidence type="ECO:0000259" key="17">
    <source>
        <dbReference type="Pfam" id="PF05199"/>
    </source>
</evidence>
<feature type="domain" description="Glucose-methanol-choline oxidoreductase N-terminal" evidence="16">
    <location>
        <begin position="185"/>
        <end position="273"/>
    </location>
</feature>
<evidence type="ECO:0000259" key="16">
    <source>
        <dbReference type="Pfam" id="PF00732"/>
    </source>
</evidence>
<name>A0ABZ2LTT3_9BACT</name>
<dbReference type="Proteomes" id="UP001370348">
    <property type="component" value="Chromosome"/>
</dbReference>
<dbReference type="PANTHER" id="PTHR47470">
    <property type="entry name" value="CHOLESTEROL OXIDASE"/>
    <property type="match status" value="1"/>
</dbReference>
<dbReference type="Gene3D" id="3.30.410.10">
    <property type="entry name" value="Cholesterol Oxidase, domain 2"/>
    <property type="match status" value="1"/>
</dbReference>
<dbReference type="Pfam" id="PF00732">
    <property type="entry name" value="GMC_oxred_N"/>
    <property type="match status" value="1"/>
</dbReference>
<protein>
    <recommendedName>
        <fullName evidence="14">Cholesterol oxidase</fullName>
        <ecNumber evidence="13">1.1.3.6</ecNumber>
        <ecNumber evidence="11">5.3.3.1</ecNumber>
    </recommendedName>
    <alternativeName>
        <fullName evidence="15">Cholesterol isomerase</fullName>
    </alternativeName>
</protein>
<evidence type="ECO:0000313" key="19">
    <source>
        <dbReference type="Proteomes" id="UP001370348"/>
    </source>
</evidence>
<comment type="similarity">
    <text evidence="2">Belongs to the GMC oxidoreductase family.</text>
</comment>
<evidence type="ECO:0000256" key="5">
    <source>
        <dbReference type="ARBA" id="ARBA00022827"/>
    </source>
</evidence>
<keyword evidence="3" id="KW-0153">Cholesterol metabolism</keyword>
<evidence type="ECO:0000256" key="6">
    <source>
        <dbReference type="ARBA" id="ARBA00023002"/>
    </source>
</evidence>
<dbReference type="Gene3D" id="3.50.50.60">
    <property type="entry name" value="FAD/NAD(P)-binding domain"/>
    <property type="match status" value="3"/>
</dbReference>
<evidence type="ECO:0000256" key="1">
    <source>
        <dbReference type="ARBA" id="ARBA00001974"/>
    </source>
</evidence>
<keyword evidence="19" id="KW-1185">Reference proteome</keyword>
<keyword evidence="7" id="KW-0443">Lipid metabolism</keyword>
<sequence length="548" mass="60055">MSDGYDYDYAIIGSGFGGSVSALRLSEKGYRVAVIEMGKRWRAEDFPKSTWDVRKYFWNPALGLHGIFQMTLLRDIFFVHGAGVGGGSLVYANTLLRPPPAAFADPRWVGFDWEKALAPYYDLAKRMLGAVESPFIVETDRILKEVADEMGRGDTFHKHTVGVYFGRAGVKVPDPFFGGEGPERAGCTSCGGCMVGCRYEAKNTLDKNYLYLAEKRGAEVIAESKVIDIRPRPAGGYELTLERSMGLSRPRRTMRVKGVVVSAGSFGTVELLMGCKERGSLPDISPQLGNFVRTNSEALLAVRSRRNDVDYSRGIAITSGAFVDDKTHIEIVRYPAGSDSMSLLTTLLTGGGGSIPRWLRWLGNMVRHPLQFLRVHVPFGWAKRTAILLVMQPVDNYLRYRMRRRWFWPFSRKLDTAIEGGKAVPVYIPMANRVAQQMAKKMDGIGQSGLLEVLFNKASTAHILGGCPIGLTPDDGAVDPKSRLFGYEDIYVVDGSIVPANLGVNPSLTITAMAEHAMSHVPPKPGAVQKPVRLPELAAVNAGAGADD</sequence>
<dbReference type="InterPro" id="IPR036188">
    <property type="entry name" value="FAD/NAD-bd_sf"/>
</dbReference>
<evidence type="ECO:0000313" key="18">
    <source>
        <dbReference type="EMBL" id="WXB13019.1"/>
    </source>
</evidence>
<keyword evidence="5" id="KW-0274">FAD</keyword>
<evidence type="ECO:0000256" key="9">
    <source>
        <dbReference type="ARBA" id="ARBA00023221"/>
    </source>
</evidence>
<dbReference type="Pfam" id="PF05199">
    <property type="entry name" value="GMC_oxred_C"/>
    <property type="match status" value="1"/>
</dbReference>
<evidence type="ECO:0000256" key="7">
    <source>
        <dbReference type="ARBA" id="ARBA00023098"/>
    </source>
</evidence>
<comment type="pathway">
    <text evidence="12">Steroid metabolism; cholesterol degradation.</text>
</comment>
<dbReference type="EC" id="1.1.3.6" evidence="13"/>
<dbReference type="EMBL" id="CP089984">
    <property type="protein sequence ID" value="WXB13019.1"/>
    <property type="molecule type" value="Genomic_DNA"/>
</dbReference>
<feature type="domain" description="Glucose-methanol-choline oxidoreductase C-terminal" evidence="17">
    <location>
        <begin position="458"/>
        <end position="514"/>
    </location>
</feature>
<evidence type="ECO:0000256" key="11">
    <source>
        <dbReference type="ARBA" id="ARBA00038856"/>
    </source>
</evidence>
<dbReference type="PANTHER" id="PTHR47470:SF1">
    <property type="entry name" value="FAD-DEPENDENT OXIDOREDUCTASE 2 FAD BINDING DOMAIN-CONTAINING PROTEIN"/>
    <property type="match status" value="1"/>
</dbReference>
<evidence type="ECO:0000256" key="12">
    <source>
        <dbReference type="ARBA" id="ARBA00049645"/>
    </source>
</evidence>
<dbReference type="EC" id="5.3.3.1" evidence="11"/>
<evidence type="ECO:0000256" key="3">
    <source>
        <dbReference type="ARBA" id="ARBA00022548"/>
    </source>
</evidence>
<dbReference type="InterPro" id="IPR007867">
    <property type="entry name" value="GMC_OxRtase_C"/>
</dbReference>
<keyword evidence="4" id="KW-0285">Flavoprotein</keyword>
<reference evidence="18 19" key="1">
    <citation type="submission" date="2021-12" db="EMBL/GenBank/DDBJ databases">
        <title>Discovery of the Pendulisporaceae a myxobacterial family with distinct sporulation behavior and unique specialized metabolism.</title>
        <authorList>
            <person name="Garcia R."/>
            <person name="Popoff A."/>
            <person name="Bader C.D."/>
            <person name="Loehr J."/>
            <person name="Walesch S."/>
            <person name="Walt C."/>
            <person name="Boldt J."/>
            <person name="Bunk B."/>
            <person name="Haeckl F.J.F.P.J."/>
            <person name="Gunesch A.P."/>
            <person name="Birkelbach J."/>
            <person name="Nuebel U."/>
            <person name="Pietschmann T."/>
            <person name="Bach T."/>
            <person name="Mueller R."/>
        </authorList>
    </citation>
    <scope>NUCLEOTIDE SEQUENCE [LARGE SCALE GENOMIC DNA]</scope>
    <source>
        <strain evidence="18 19">MSr11954</strain>
    </source>
</reference>
<keyword evidence="10" id="KW-0413">Isomerase</keyword>
<evidence type="ECO:0000256" key="15">
    <source>
        <dbReference type="ARBA" id="ARBA00049778"/>
    </source>
</evidence>
<accession>A0ABZ2LTT3</accession>
<evidence type="ECO:0000256" key="4">
    <source>
        <dbReference type="ARBA" id="ARBA00022630"/>
    </source>
</evidence>
<evidence type="ECO:0000256" key="13">
    <source>
        <dbReference type="ARBA" id="ARBA00049723"/>
    </source>
</evidence>
<organism evidence="18 19">
    <name type="scientific">Pendulispora albinea</name>
    <dbReference type="NCBI Taxonomy" id="2741071"/>
    <lineage>
        <taxon>Bacteria</taxon>
        <taxon>Pseudomonadati</taxon>
        <taxon>Myxococcota</taxon>
        <taxon>Myxococcia</taxon>
        <taxon>Myxococcales</taxon>
        <taxon>Sorangiineae</taxon>
        <taxon>Pendulisporaceae</taxon>
        <taxon>Pendulispora</taxon>
    </lineage>
</organism>
<gene>
    <name evidence="18" type="ORF">LZC94_34855</name>
</gene>
<evidence type="ECO:0000256" key="10">
    <source>
        <dbReference type="ARBA" id="ARBA00023235"/>
    </source>
</evidence>